<gene>
    <name evidence="2" type="ORF">OB955_01110</name>
    <name evidence="1" type="ORF">OB960_03825</name>
</gene>
<evidence type="ECO:0000313" key="3">
    <source>
        <dbReference type="Proteomes" id="UP001320972"/>
    </source>
</evidence>
<reference evidence="1 3" key="1">
    <citation type="submission" date="2022-09" db="EMBL/GenBank/DDBJ databases">
        <title>Enrichment on poylsaccharides allowed isolation of novel metabolic and taxonomic groups of Haloarchaea.</title>
        <authorList>
            <person name="Sorokin D.Y."/>
            <person name="Elcheninov A.G."/>
            <person name="Khizhniak T.V."/>
            <person name="Kolganova T.V."/>
            <person name="Kublanov I.V."/>
        </authorList>
    </citation>
    <scope>NUCLEOTIDE SEQUENCE</scope>
    <source>
        <strain evidence="2 3">AArc-m2/3/4</strain>
        <strain evidence="1">AArc-xg1-1</strain>
    </source>
</reference>
<organism evidence="1 4">
    <name type="scientific">Natronoglomus mannanivorans</name>
    <dbReference type="NCBI Taxonomy" id="2979990"/>
    <lineage>
        <taxon>Archaea</taxon>
        <taxon>Methanobacteriati</taxon>
        <taxon>Methanobacteriota</taxon>
        <taxon>Stenosarchaea group</taxon>
        <taxon>Halobacteria</taxon>
        <taxon>Halobacteriales</taxon>
        <taxon>Natrialbaceae</taxon>
        <taxon>Natronoglomus</taxon>
    </lineage>
</organism>
<dbReference type="EMBL" id="JAOPKA010000001">
    <property type="protein sequence ID" value="MCU4740525.1"/>
    <property type="molecule type" value="Genomic_DNA"/>
</dbReference>
<evidence type="ECO:0000313" key="4">
    <source>
        <dbReference type="Proteomes" id="UP001321018"/>
    </source>
</evidence>
<keyword evidence="3" id="KW-1185">Reference proteome</keyword>
<dbReference type="AlphaFoldDB" id="A0AAP3E0K3"/>
<name>A0AAP3E0K3_9EURY</name>
<dbReference type="Proteomes" id="UP001321018">
    <property type="component" value="Unassembled WGS sequence"/>
</dbReference>
<accession>A0AAP3E0K3</accession>
<dbReference type="EMBL" id="JAOPKB010000001">
    <property type="protein sequence ID" value="MCU4971339.1"/>
    <property type="molecule type" value="Genomic_DNA"/>
</dbReference>
<evidence type="ECO:0000313" key="2">
    <source>
        <dbReference type="EMBL" id="MCU4971339.1"/>
    </source>
</evidence>
<protein>
    <submittedName>
        <fullName evidence="1">Uncharacterized protein</fullName>
    </submittedName>
</protein>
<sequence length="67" mass="7108">MGDDDEVMRVLAACENCQSIYAARQWPDGDIQAIGSDGCDCGSTDFVLVDESDDTSDDGTVGRTNAE</sequence>
<dbReference type="RefSeq" id="WP_338002352.1">
    <property type="nucleotide sequence ID" value="NZ_JAOPKA010000001.1"/>
</dbReference>
<dbReference type="Proteomes" id="UP001320972">
    <property type="component" value="Unassembled WGS sequence"/>
</dbReference>
<comment type="caution">
    <text evidence="1">The sequence shown here is derived from an EMBL/GenBank/DDBJ whole genome shotgun (WGS) entry which is preliminary data.</text>
</comment>
<proteinExistence type="predicted"/>
<evidence type="ECO:0000313" key="1">
    <source>
        <dbReference type="EMBL" id="MCU4740525.1"/>
    </source>
</evidence>